<evidence type="ECO:0000256" key="3">
    <source>
        <dbReference type="ARBA" id="ARBA00015134"/>
    </source>
</evidence>
<dbReference type="STRING" id="7739.C3XVZ4"/>
<name>C3XVZ4_BRAFL</name>
<accession>C3XVZ4</accession>
<evidence type="ECO:0000256" key="1">
    <source>
        <dbReference type="ARBA" id="ARBA00004123"/>
    </source>
</evidence>
<feature type="compositionally biased region" description="Low complexity" evidence="5">
    <location>
        <begin position="156"/>
        <end position="174"/>
    </location>
</feature>
<comment type="subcellular location">
    <subcellularLocation>
        <location evidence="1">Nucleus</location>
    </subcellularLocation>
</comment>
<evidence type="ECO:0000256" key="4">
    <source>
        <dbReference type="ARBA" id="ARBA00023242"/>
    </source>
</evidence>
<dbReference type="InParanoid" id="C3XVZ4"/>
<evidence type="ECO:0000256" key="5">
    <source>
        <dbReference type="SAM" id="MobiDB-lite"/>
    </source>
</evidence>
<feature type="compositionally biased region" description="Polar residues" evidence="5">
    <location>
        <begin position="216"/>
        <end position="233"/>
    </location>
</feature>
<dbReference type="GO" id="GO:0005634">
    <property type="term" value="C:nucleus"/>
    <property type="evidence" value="ECO:0007669"/>
    <property type="project" value="UniProtKB-SubCell"/>
</dbReference>
<proteinExistence type="inferred from homology"/>
<feature type="region of interest" description="Disordered" evidence="5">
    <location>
        <begin position="130"/>
        <end position="265"/>
    </location>
</feature>
<dbReference type="GO" id="GO:0048598">
    <property type="term" value="P:embryonic morphogenesis"/>
    <property type="evidence" value="ECO:0007669"/>
    <property type="project" value="InterPro"/>
</dbReference>
<organism>
    <name type="scientific">Branchiostoma floridae</name>
    <name type="common">Florida lancelet</name>
    <name type="synonym">Amphioxus</name>
    <dbReference type="NCBI Taxonomy" id="7739"/>
    <lineage>
        <taxon>Eukaryota</taxon>
        <taxon>Metazoa</taxon>
        <taxon>Chordata</taxon>
        <taxon>Cephalochordata</taxon>
        <taxon>Leptocardii</taxon>
        <taxon>Amphioxiformes</taxon>
        <taxon>Branchiostomatidae</taxon>
        <taxon>Branchiostoma</taxon>
    </lineage>
</organism>
<dbReference type="EMBL" id="GG666470">
    <property type="protein sequence ID" value="EEN67779.1"/>
    <property type="molecule type" value="Genomic_DNA"/>
</dbReference>
<dbReference type="PANTHER" id="PTHR28359">
    <property type="entry name" value="ASHWIN"/>
    <property type="match status" value="1"/>
</dbReference>
<dbReference type="GO" id="GO:0072669">
    <property type="term" value="C:tRNA-splicing ligase complex"/>
    <property type="evidence" value="ECO:0007669"/>
    <property type="project" value="InterPro"/>
</dbReference>
<protein>
    <recommendedName>
        <fullName evidence="3">Ashwin</fullName>
    </recommendedName>
</protein>
<comment type="similarity">
    <text evidence="2">Belongs to the ashwin family.</text>
</comment>
<reference evidence="6" key="1">
    <citation type="journal article" date="2008" name="Nature">
        <title>The amphioxus genome and the evolution of the chordate karyotype.</title>
        <authorList>
            <consortium name="US DOE Joint Genome Institute (JGI-PGF)"/>
            <person name="Putnam N.H."/>
            <person name="Butts T."/>
            <person name="Ferrier D.E.K."/>
            <person name="Furlong R.F."/>
            <person name="Hellsten U."/>
            <person name="Kawashima T."/>
            <person name="Robinson-Rechavi M."/>
            <person name="Shoguchi E."/>
            <person name="Terry A."/>
            <person name="Yu J.-K."/>
            <person name="Benito-Gutierrez E.L."/>
            <person name="Dubchak I."/>
            <person name="Garcia-Fernandez J."/>
            <person name="Gibson-Brown J.J."/>
            <person name="Grigoriev I.V."/>
            <person name="Horton A.C."/>
            <person name="de Jong P.J."/>
            <person name="Jurka J."/>
            <person name="Kapitonov V.V."/>
            <person name="Kohara Y."/>
            <person name="Kuroki Y."/>
            <person name="Lindquist E."/>
            <person name="Lucas S."/>
            <person name="Osoegawa K."/>
            <person name="Pennacchio L.A."/>
            <person name="Salamov A.A."/>
            <person name="Satou Y."/>
            <person name="Sauka-Spengler T."/>
            <person name="Schmutz J."/>
            <person name="Shin-I T."/>
            <person name="Toyoda A."/>
            <person name="Bronner-Fraser M."/>
            <person name="Fujiyama A."/>
            <person name="Holland L.Z."/>
            <person name="Holland P.W.H."/>
            <person name="Satoh N."/>
            <person name="Rokhsar D.S."/>
        </authorList>
    </citation>
    <scope>NUCLEOTIDE SEQUENCE [LARGE SCALE GENOMIC DNA]</scope>
    <source>
        <strain evidence="6">S238N-H82</strain>
        <tissue evidence="6">Testes</tissue>
    </source>
</reference>
<evidence type="ECO:0000313" key="6">
    <source>
        <dbReference type="EMBL" id="EEN67779.1"/>
    </source>
</evidence>
<dbReference type="Pfam" id="PF15323">
    <property type="entry name" value="Ashwin"/>
    <property type="match status" value="1"/>
</dbReference>
<dbReference type="InterPro" id="IPR024887">
    <property type="entry name" value="Ashwin"/>
</dbReference>
<gene>
    <name evidence="6" type="ORF">BRAFLDRAFT_99073</name>
</gene>
<sequence>MEDPKPDEEEGVRAVDLIHPEILSKDTLIDILTQRLVLKHHHGDESLDKTHLVEMFYKAVTPKPQRKYRLNRRGRVMTKAQIRRAKLRAKTTGQQEVQMNMGLKRSASPTEPRLKPPINCVNFQRKTIKLGSSPKSAAASSETNTAADRLKPPPASVKLSKVSSTTDSSNGSSKLKAEPVTLITNPGKKSTAIKLVRSPPTSPTSPVANTGVVKVSSPTSDILQTSATETTEQVTEKRKSTDETEVSSEQDLNKKKFKPSKITWP</sequence>
<evidence type="ECO:0000256" key="2">
    <source>
        <dbReference type="ARBA" id="ARBA00007855"/>
    </source>
</evidence>
<dbReference type="PANTHER" id="PTHR28359:SF1">
    <property type="entry name" value="ASHWIN"/>
    <property type="match status" value="1"/>
</dbReference>
<dbReference type="AlphaFoldDB" id="C3XVZ4"/>
<keyword evidence="4" id="KW-0539">Nucleus</keyword>
<dbReference type="FunCoup" id="C3XVZ4">
    <property type="interactions" value="397"/>
</dbReference>